<dbReference type="AlphaFoldDB" id="A0A660CAR8"/>
<feature type="transmembrane region" description="Helical" evidence="6">
    <location>
        <begin position="38"/>
        <end position="61"/>
    </location>
</feature>
<keyword evidence="6" id="KW-0813">Transport</keyword>
<proteinExistence type="inferred from homology"/>
<dbReference type="PROSITE" id="PS51012">
    <property type="entry name" value="ABC_TM2"/>
    <property type="match status" value="1"/>
</dbReference>
<dbReference type="EMBL" id="VLJV01000001">
    <property type="protein sequence ID" value="TWH20648.1"/>
    <property type="molecule type" value="Genomic_DNA"/>
</dbReference>
<feature type="domain" description="ABC transmembrane type-2" evidence="7">
    <location>
        <begin position="38"/>
        <end position="284"/>
    </location>
</feature>
<evidence type="ECO:0000313" key="9">
    <source>
        <dbReference type="Proteomes" id="UP000317303"/>
    </source>
</evidence>
<keyword evidence="3 6" id="KW-1133">Transmembrane helix</keyword>
<dbReference type="GO" id="GO:0140359">
    <property type="term" value="F:ABC-type transporter activity"/>
    <property type="evidence" value="ECO:0007669"/>
    <property type="project" value="InterPro"/>
</dbReference>
<feature type="transmembrane region" description="Helical" evidence="6">
    <location>
        <begin position="183"/>
        <end position="202"/>
    </location>
</feature>
<dbReference type="PIRSF" id="PIRSF006648">
    <property type="entry name" value="DrrB"/>
    <property type="match status" value="1"/>
</dbReference>
<dbReference type="PANTHER" id="PTHR43229:SF2">
    <property type="entry name" value="NODULATION PROTEIN J"/>
    <property type="match status" value="1"/>
</dbReference>
<reference evidence="8 9" key="1">
    <citation type="submission" date="2019-07" db="EMBL/GenBank/DDBJ databases">
        <title>R&amp;d 2014.</title>
        <authorList>
            <person name="Klenk H.-P."/>
        </authorList>
    </citation>
    <scope>NUCLEOTIDE SEQUENCE [LARGE SCALE GENOMIC DNA]</scope>
    <source>
        <strain evidence="8 9">DSM 43194</strain>
    </source>
</reference>
<dbReference type="InterPro" id="IPR000412">
    <property type="entry name" value="ABC_2_transport"/>
</dbReference>
<feature type="transmembrane region" description="Helical" evidence="6">
    <location>
        <begin position="150"/>
        <end position="176"/>
    </location>
</feature>
<feature type="transmembrane region" description="Helical" evidence="6">
    <location>
        <begin position="262"/>
        <end position="281"/>
    </location>
</feature>
<dbReference type="GO" id="GO:0046677">
    <property type="term" value="P:response to antibiotic"/>
    <property type="evidence" value="ECO:0007669"/>
    <property type="project" value="UniProtKB-KW"/>
</dbReference>
<keyword evidence="4 6" id="KW-0472">Membrane</keyword>
<organism evidence="8 9">
    <name type="scientific">Prauserella rugosa</name>
    <dbReference type="NCBI Taxonomy" id="43354"/>
    <lineage>
        <taxon>Bacteria</taxon>
        <taxon>Bacillati</taxon>
        <taxon>Actinomycetota</taxon>
        <taxon>Actinomycetes</taxon>
        <taxon>Pseudonocardiales</taxon>
        <taxon>Pseudonocardiaceae</taxon>
        <taxon>Prauserella</taxon>
    </lineage>
</organism>
<dbReference type="GO" id="GO:0043190">
    <property type="term" value="C:ATP-binding cassette (ABC) transporter complex"/>
    <property type="evidence" value="ECO:0007669"/>
    <property type="project" value="InterPro"/>
</dbReference>
<comment type="similarity">
    <text evidence="6">Belongs to the ABC-2 integral membrane protein family.</text>
</comment>
<name>A0A660CAR8_9PSEU</name>
<evidence type="ECO:0000256" key="2">
    <source>
        <dbReference type="ARBA" id="ARBA00022692"/>
    </source>
</evidence>
<gene>
    <name evidence="8" type="ORF">JD82_02495</name>
</gene>
<evidence type="ECO:0000256" key="6">
    <source>
        <dbReference type="RuleBase" id="RU361157"/>
    </source>
</evidence>
<evidence type="ECO:0000256" key="1">
    <source>
        <dbReference type="ARBA" id="ARBA00004141"/>
    </source>
</evidence>
<feature type="transmembrane region" description="Helical" evidence="6">
    <location>
        <begin position="117"/>
        <end position="144"/>
    </location>
</feature>
<evidence type="ECO:0000256" key="4">
    <source>
        <dbReference type="ARBA" id="ARBA00023136"/>
    </source>
</evidence>
<comment type="subcellular location">
    <subcellularLocation>
        <location evidence="6">Cell membrane</location>
        <topology evidence="6">Multi-pass membrane protein</topology>
    </subcellularLocation>
    <subcellularLocation>
        <location evidence="1">Membrane</location>
        <topology evidence="1">Multi-pass membrane protein</topology>
    </subcellularLocation>
</comment>
<evidence type="ECO:0000256" key="3">
    <source>
        <dbReference type="ARBA" id="ARBA00022989"/>
    </source>
</evidence>
<dbReference type="PANTHER" id="PTHR43229">
    <property type="entry name" value="NODULATION PROTEIN J"/>
    <property type="match status" value="1"/>
</dbReference>
<keyword evidence="5" id="KW-0046">Antibiotic resistance</keyword>
<accession>A0A660CAR8</accession>
<dbReference type="Proteomes" id="UP000317303">
    <property type="component" value="Unassembled WGS sequence"/>
</dbReference>
<protein>
    <recommendedName>
        <fullName evidence="6">Transport permease protein</fullName>
    </recommendedName>
</protein>
<keyword evidence="2 6" id="KW-0812">Transmembrane</keyword>
<comment type="caution">
    <text evidence="8">The sequence shown here is derived from an EMBL/GenBank/DDBJ whole genome shotgun (WGS) entry which is preliminary data.</text>
</comment>
<evidence type="ECO:0000256" key="5">
    <source>
        <dbReference type="ARBA" id="ARBA00023251"/>
    </source>
</evidence>
<keyword evidence="6" id="KW-1003">Cell membrane</keyword>
<evidence type="ECO:0000313" key="8">
    <source>
        <dbReference type="EMBL" id="TWH20648.1"/>
    </source>
</evidence>
<dbReference type="RefSeq" id="WP_246134773.1">
    <property type="nucleotide sequence ID" value="NZ_JOIJ01000005.1"/>
</dbReference>
<keyword evidence="9" id="KW-1185">Reference proteome</keyword>
<dbReference type="InterPro" id="IPR047817">
    <property type="entry name" value="ABC2_TM_bact-type"/>
</dbReference>
<dbReference type="Pfam" id="PF01061">
    <property type="entry name" value="ABC2_membrane"/>
    <property type="match status" value="1"/>
</dbReference>
<evidence type="ECO:0000259" key="7">
    <source>
        <dbReference type="PROSITE" id="PS51012"/>
    </source>
</evidence>
<dbReference type="InterPro" id="IPR051784">
    <property type="entry name" value="Nod_factor_ABC_transporter"/>
</dbReference>
<sequence length="286" mass="29688">MTVHVMDRGTRPEGWVAGIGDVLTMTARELQHWRNRPGVVVFGWLFPVLMLAMFVGLLGGALGMSTGGSYVDYLMPGVLAMTMFFGLESTMTAVSLDASRGVTERLRSLPMSGASVLAGRCVVDVLNSLVGLAIVVAAGLAFGWRPDAGVGAWCGALGLLVLLRVAVLWIGAFIGLRVRNQESVSAVQVAVWPVLFLSGVFVDTSTMPAWLGAVAEANPLTATVVAVRELLGSGVAATGASDAGASGAGAASWVVELAPWPALGWPVLLIAVFLPLSARTWRSLGG</sequence>
<dbReference type="InterPro" id="IPR013525">
    <property type="entry name" value="ABC2_TM"/>
</dbReference>
<feature type="transmembrane region" description="Helical" evidence="6">
    <location>
        <begin position="73"/>
        <end position="96"/>
    </location>
</feature>